<dbReference type="CDD" id="cd16440">
    <property type="entry name" value="beta_Kdo_transferase_KpsC_1"/>
    <property type="match status" value="1"/>
</dbReference>
<organism evidence="1 2">
    <name type="scientific">Brucella pseudogrignonensis</name>
    <dbReference type="NCBI Taxonomy" id="419475"/>
    <lineage>
        <taxon>Bacteria</taxon>
        <taxon>Pseudomonadati</taxon>
        <taxon>Pseudomonadota</taxon>
        <taxon>Alphaproteobacteria</taxon>
        <taxon>Hyphomicrobiales</taxon>
        <taxon>Brucellaceae</taxon>
        <taxon>Brucella/Ochrobactrum group</taxon>
        <taxon>Brucella</taxon>
    </lineage>
</organism>
<dbReference type="Pfam" id="PF05159">
    <property type="entry name" value="Capsule_synth"/>
    <property type="match status" value="3"/>
</dbReference>
<dbReference type="EMBL" id="JAVDQT010000013">
    <property type="protein sequence ID" value="MDR6434665.1"/>
    <property type="molecule type" value="Genomic_DNA"/>
</dbReference>
<evidence type="ECO:0000313" key="1">
    <source>
        <dbReference type="EMBL" id="MDR6434665.1"/>
    </source>
</evidence>
<dbReference type="CDD" id="cd16439">
    <property type="entry name" value="beta_Kdo_transferase_KpsC_2"/>
    <property type="match status" value="1"/>
</dbReference>
<sequence length="676" mass="75305">MTLRRLLQLASNFSDRGSAYEPLTGERKFIKLHRGIRKQRQLCRILELMGWTASSAKFGADAYGGWGRKPSGLNALRLANQKNRPFFALEDGFVRSVGLGQYGEPPLSIIMDANGIYYDATQPSDLELRLNDSNRAKNFDAQRASAAMNVLKDERISKYNQTGRDAGLGVKREGYVLVVDQTKDDPSITYGLASSKTFADMLIAAKRENPAQKIVIKTHPGVLAGVAKGHYSPDVDQVEFLVDEINPWILLEGASKVYTVTSGMGMEALIAGKPVRCFGAPYYAGYGLTLDELELSRRSKNVTLESLFSAAYLEYPTYYDPYRDEVTTFERTIETLAFLRDENELNRTKTYCLGMSKWKQPSVAAFLRSTHQEPTFMRSPSKALEKAKASNGRLVIWASKSKSSFSEQCRAEGVNLLKMEDGFLRSKGLGSNLIPPLSLVLDNEGIYYDPTRSSELETIIQHGHFKESSLISAAEIQLDIIRSGLTKYNVGEGRVIENLPLKGEKSVILVPGQVSDDASIRLGTSLSPVRTNLELLKATRLANPDAFIIYKPHPDVEAGNRYGRISSHNILEYADYIASEISTSYVLDICDEVWTLTSLMGLEALIRKKKVVCFGLPFYAGWGLTEDKIGCNRRTRKASLNEIFAAAYLVYSKYIFRGLDGYMRMPAEMAPAILKK</sequence>
<comment type="caution">
    <text evidence="1">The sequence shown here is derived from an EMBL/GenBank/DDBJ whole genome shotgun (WGS) entry which is preliminary data.</text>
</comment>
<evidence type="ECO:0000313" key="2">
    <source>
        <dbReference type="Proteomes" id="UP001184614"/>
    </source>
</evidence>
<gene>
    <name evidence="1" type="ORF">J2782_004418</name>
</gene>
<dbReference type="Proteomes" id="UP001184614">
    <property type="component" value="Unassembled WGS sequence"/>
</dbReference>
<dbReference type="RefSeq" id="WP_310016134.1">
    <property type="nucleotide sequence ID" value="NZ_JAVDQT010000013.1"/>
</dbReference>
<reference evidence="1 2" key="1">
    <citation type="submission" date="2023-07" db="EMBL/GenBank/DDBJ databases">
        <title>Sorghum-associated microbial communities from plants grown in Nebraska, USA.</title>
        <authorList>
            <person name="Schachtman D."/>
        </authorList>
    </citation>
    <scope>NUCLEOTIDE SEQUENCE [LARGE SCALE GENOMIC DNA]</scope>
    <source>
        <strain evidence="1 2">DS1730</strain>
    </source>
</reference>
<accession>A0ABU1MF29</accession>
<dbReference type="InterPro" id="IPR007833">
    <property type="entry name" value="Capsule_polysaccharide_synth"/>
</dbReference>
<protein>
    <submittedName>
        <fullName evidence="1">Capsular polysaccharide export protein</fullName>
    </submittedName>
</protein>
<keyword evidence="2" id="KW-1185">Reference proteome</keyword>
<name>A0ABU1MF29_9HYPH</name>
<proteinExistence type="predicted"/>